<evidence type="ECO:0000256" key="2">
    <source>
        <dbReference type="SAM" id="Phobius"/>
    </source>
</evidence>
<feature type="compositionally biased region" description="Pro residues" evidence="1">
    <location>
        <begin position="130"/>
        <end position="168"/>
    </location>
</feature>
<feature type="transmembrane region" description="Helical" evidence="2">
    <location>
        <begin position="12"/>
        <end position="33"/>
    </location>
</feature>
<reference evidence="3" key="3">
    <citation type="submission" date="2020-02" db="EMBL/GenBank/DDBJ databases">
        <authorList>
            <person name="Sarangi A.N."/>
            <person name="Ghosh S."/>
            <person name="Mukherjee M."/>
            <person name="Tripathy S."/>
        </authorList>
    </citation>
    <scope>NUCLEOTIDE SEQUENCE</scope>
    <source>
        <strain evidence="3">BDU141951</strain>
    </source>
</reference>
<keyword evidence="2" id="KW-0812">Transmembrane</keyword>
<feature type="compositionally biased region" description="Polar residues" evidence="1">
    <location>
        <begin position="218"/>
        <end position="228"/>
    </location>
</feature>
<name>A0A0C1V5K4_9CYAN</name>
<gene>
    <name evidence="3" type="ORF">QQ91_009520</name>
</gene>
<keyword evidence="2" id="KW-0472">Membrane</keyword>
<keyword evidence="2" id="KW-1133">Transmembrane helix</keyword>
<reference evidence="3" key="2">
    <citation type="journal article" date="2015" name="Genome Announc.">
        <title>Draft Genome Sequence of Filamentous Marine Cyanobacterium Lyngbya confervoides Strain BDU141951.</title>
        <authorList>
            <person name="Chandrababunaidu M.M."/>
            <person name="Sen D."/>
            <person name="Tripathy S."/>
        </authorList>
    </citation>
    <scope>NUCLEOTIDE SEQUENCE</scope>
    <source>
        <strain evidence="3">BDU141951</strain>
    </source>
</reference>
<feature type="compositionally biased region" description="Low complexity" evidence="1">
    <location>
        <begin position="108"/>
        <end position="129"/>
    </location>
</feature>
<dbReference type="AlphaFoldDB" id="A0A0C1V5K4"/>
<reference evidence="3" key="1">
    <citation type="submission" date="2014-11" db="EMBL/GenBank/DDBJ databases">
        <authorList>
            <person name="Malar M.C."/>
            <person name="Sen D."/>
            <person name="Tripathy S."/>
        </authorList>
    </citation>
    <scope>NUCLEOTIDE SEQUENCE</scope>
    <source>
        <strain evidence="3">BDU141951</strain>
    </source>
</reference>
<feature type="region of interest" description="Disordered" evidence="1">
    <location>
        <begin position="74"/>
        <end position="249"/>
    </location>
</feature>
<organism evidence="3">
    <name type="scientific">Lyngbya confervoides BDU141951</name>
    <dbReference type="NCBI Taxonomy" id="1574623"/>
    <lineage>
        <taxon>Bacteria</taxon>
        <taxon>Bacillati</taxon>
        <taxon>Cyanobacteriota</taxon>
        <taxon>Cyanophyceae</taxon>
        <taxon>Oscillatoriophycideae</taxon>
        <taxon>Oscillatoriales</taxon>
        <taxon>Microcoleaceae</taxon>
        <taxon>Lyngbya</taxon>
    </lineage>
</organism>
<evidence type="ECO:0000313" key="3">
    <source>
        <dbReference type="EMBL" id="NEV67352.1"/>
    </source>
</evidence>
<comment type="caution">
    <text evidence="3">The sequence shown here is derived from an EMBL/GenBank/DDBJ whole genome shotgun (WGS) entry which is preliminary data.</text>
</comment>
<accession>A0A0C1V5K4</accession>
<dbReference type="EMBL" id="JTHE02000003">
    <property type="protein sequence ID" value="NEV67352.1"/>
    <property type="molecule type" value="Genomic_DNA"/>
</dbReference>
<protein>
    <submittedName>
        <fullName evidence="3">Uncharacterized protein</fullName>
    </submittedName>
</protein>
<evidence type="ECO:0000256" key="1">
    <source>
        <dbReference type="SAM" id="MobiDB-lite"/>
    </source>
</evidence>
<proteinExistence type="predicted"/>
<sequence>MLSRNQFQTPRWVWVNSAIAAALLHSLVAWWGLAAWQQRQSEVATPVPIKFITLSPATAEPTPATTPIAEEVTTHQSDNTAASPPPPPATERVPTTSELAPVSPPSTPSRTPVTPTTTQPVAPAVAPTTPGVPAPTPPQPPSPATPPPVAAPTPPPSTVTPPPAPSGSPPATSSPPQSVTPVPPSGEASSPVVPPSLPGDSGGENSDAPPVSEGPTGPSATGLQSWWSLQPVPGGGSDIHDQPPQLPPGWQTETAAVLQGAACSTGLIPVGSTVRITMWPAIDAQGQIMQFLPWEENATVPAAVLQCIETLAPQLPPLVPAQDDGVAIASDEVVLVIELRGTP</sequence>
<feature type="compositionally biased region" description="Low complexity" evidence="1">
    <location>
        <begin position="169"/>
        <end position="180"/>
    </location>
</feature>